<name>X6LZW7_RETFI</name>
<accession>X6LZW7</accession>
<protein>
    <submittedName>
        <fullName evidence="1">TPR repeat-containing adenylate/guanylate cyclase</fullName>
    </submittedName>
</protein>
<organism evidence="1 2">
    <name type="scientific">Reticulomyxa filosa</name>
    <dbReference type="NCBI Taxonomy" id="46433"/>
    <lineage>
        <taxon>Eukaryota</taxon>
        <taxon>Sar</taxon>
        <taxon>Rhizaria</taxon>
        <taxon>Retaria</taxon>
        <taxon>Foraminifera</taxon>
        <taxon>Monothalamids</taxon>
        <taxon>Reticulomyxidae</taxon>
        <taxon>Reticulomyxa</taxon>
    </lineage>
</organism>
<gene>
    <name evidence="1" type="ORF">RFI_31112</name>
</gene>
<dbReference type="EMBL" id="ASPP01027282">
    <property type="protein sequence ID" value="ETO06285.1"/>
    <property type="molecule type" value="Genomic_DNA"/>
</dbReference>
<reference evidence="1 2" key="1">
    <citation type="journal article" date="2013" name="Curr. Biol.">
        <title>The Genome of the Foraminiferan Reticulomyxa filosa.</title>
        <authorList>
            <person name="Glockner G."/>
            <person name="Hulsmann N."/>
            <person name="Schleicher M."/>
            <person name="Noegel A.A."/>
            <person name="Eichinger L."/>
            <person name="Gallinger C."/>
            <person name="Pawlowski J."/>
            <person name="Sierra R."/>
            <person name="Euteneuer U."/>
            <person name="Pillet L."/>
            <person name="Moustafa A."/>
            <person name="Platzer M."/>
            <person name="Groth M."/>
            <person name="Szafranski K."/>
            <person name="Schliwa M."/>
        </authorList>
    </citation>
    <scope>NUCLEOTIDE SEQUENCE [LARGE SCALE GENOMIC DNA]</scope>
</reference>
<dbReference type="InterPro" id="IPR029787">
    <property type="entry name" value="Nucleotide_cyclase"/>
</dbReference>
<dbReference type="AlphaFoldDB" id="X6LZW7"/>
<dbReference type="OrthoDB" id="9120324at2759"/>
<keyword evidence="2" id="KW-1185">Reference proteome</keyword>
<dbReference type="Proteomes" id="UP000023152">
    <property type="component" value="Unassembled WGS sequence"/>
</dbReference>
<sequence>MTTPLPKLQKLTSAPLAQEAEQVITEVYAQALTSFVPEIVKHALQREEKINAPYCETFYSAALFADVSGFTAMSKMLAAKGTRGTEELPQHINSYLGQIGITLAQICFCDIYLFPLKK</sequence>
<evidence type="ECO:0000313" key="1">
    <source>
        <dbReference type="EMBL" id="ETO06285.1"/>
    </source>
</evidence>
<comment type="caution">
    <text evidence="1">The sequence shown here is derived from an EMBL/GenBank/DDBJ whole genome shotgun (WGS) entry which is preliminary data.</text>
</comment>
<evidence type="ECO:0000313" key="2">
    <source>
        <dbReference type="Proteomes" id="UP000023152"/>
    </source>
</evidence>
<dbReference type="Gene3D" id="3.30.70.1230">
    <property type="entry name" value="Nucleotide cyclase"/>
    <property type="match status" value="1"/>
</dbReference>
<proteinExistence type="predicted"/>